<keyword evidence="2" id="KW-1185">Reference proteome</keyword>
<evidence type="ECO:0000313" key="1">
    <source>
        <dbReference type="EMBL" id="RJF84722.1"/>
    </source>
</evidence>
<protein>
    <submittedName>
        <fullName evidence="1">Uncharacterized protein</fullName>
    </submittedName>
</protein>
<organism evidence="1 2">
    <name type="scientific">Azospirillum cavernae</name>
    <dbReference type="NCBI Taxonomy" id="2320860"/>
    <lineage>
        <taxon>Bacteria</taxon>
        <taxon>Pseudomonadati</taxon>
        <taxon>Pseudomonadota</taxon>
        <taxon>Alphaproteobacteria</taxon>
        <taxon>Rhodospirillales</taxon>
        <taxon>Azospirillaceae</taxon>
        <taxon>Azospirillum</taxon>
    </lineage>
</organism>
<dbReference type="OrthoDB" id="9772435at2"/>
<dbReference type="Proteomes" id="UP000283458">
    <property type="component" value="Unassembled WGS sequence"/>
</dbReference>
<comment type="caution">
    <text evidence="1">The sequence shown here is derived from an EMBL/GenBank/DDBJ whole genome shotgun (WGS) entry which is preliminary data.</text>
</comment>
<name>A0A418W3X1_9PROT</name>
<evidence type="ECO:0000313" key="2">
    <source>
        <dbReference type="Proteomes" id="UP000283458"/>
    </source>
</evidence>
<reference evidence="1 2" key="1">
    <citation type="submission" date="2018-09" db="EMBL/GenBank/DDBJ databases">
        <authorList>
            <person name="Zhu H."/>
        </authorList>
    </citation>
    <scope>NUCLEOTIDE SEQUENCE [LARGE SCALE GENOMIC DNA]</scope>
    <source>
        <strain evidence="1 2">K2W22B-5</strain>
    </source>
</reference>
<dbReference type="AlphaFoldDB" id="A0A418W3X1"/>
<sequence>MMLDTGQLNAIVVEDLHAFESDFDLQPVPRHQEMRAGAIAWIARFIPEAIPTDTGMVIAATTGRLHRYPDHRTHGWFRTLYLDAALFALSGEERYLTVVLSNIDHGSSSLREAVLGPLGLVADRLPSDHPELNRRIASSLTRGHMHNDSLLAVFLATGGSAGFKTRQLEAWRRLPSLVPQDRDVIDRLLSRASLPLSFFGEEYALIQRHLLFRLGAPDPARRKPSPSWPAAPVPVADIEDRVERHPLMAPLIVLPSAAN</sequence>
<dbReference type="EMBL" id="QYUL01000001">
    <property type="protein sequence ID" value="RJF84722.1"/>
    <property type="molecule type" value="Genomic_DNA"/>
</dbReference>
<proteinExistence type="predicted"/>
<accession>A0A418W3X1</accession>
<dbReference type="RefSeq" id="WP_119830360.1">
    <property type="nucleotide sequence ID" value="NZ_QYUL01000001.1"/>
</dbReference>
<gene>
    <name evidence="1" type="ORF">D3877_09520</name>
</gene>